<dbReference type="STRING" id="452637.Oter_0179"/>
<dbReference type="eggNOG" id="COG0537">
    <property type="taxonomic scope" value="Bacteria"/>
</dbReference>
<evidence type="ECO:0000313" key="7">
    <source>
        <dbReference type="Proteomes" id="UP000007013"/>
    </source>
</evidence>
<keyword evidence="7" id="KW-1185">Reference proteome</keyword>
<evidence type="ECO:0000256" key="4">
    <source>
        <dbReference type="SAM" id="MobiDB-lite"/>
    </source>
</evidence>
<sequence>MRMDHDSPRSHPPRAARSAEPVRSLRSRDARHIRLAAPNSFELFASFRVIRGQIPSAMAKTLFQKIIDREIPAKIEYEDDQCVVLHDIEPQAPVHLLIVPKKPIPRVAEAAAADEPLLGHLLTVAGTVAKKLNLAHGFRLVINNGPHACESVPHLHVHMLAQRQMTWPPG</sequence>
<dbReference type="AlphaFoldDB" id="B1ZNA1"/>
<name>B1ZNA1_OPITP</name>
<dbReference type="GO" id="GO:0003824">
    <property type="term" value="F:catalytic activity"/>
    <property type="evidence" value="ECO:0007669"/>
    <property type="project" value="InterPro"/>
</dbReference>
<evidence type="ECO:0000256" key="1">
    <source>
        <dbReference type="PIRSR" id="PIRSR601310-1"/>
    </source>
</evidence>
<dbReference type="KEGG" id="ote:Oter_0179"/>
<evidence type="ECO:0000256" key="3">
    <source>
        <dbReference type="PROSITE-ProRule" id="PRU00464"/>
    </source>
</evidence>
<reference evidence="6 7" key="1">
    <citation type="journal article" date="2011" name="J. Bacteriol.">
        <title>Genome sequence of the verrucomicrobium Opitutus terrae PB90-1, an abundant inhabitant of rice paddy soil ecosystems.</title>
        <authorList>
            <person name="van Passel M.W."/>
            <person name="Kant R."/>
            <person name="Palva A."/>
            <person name="Copeland A."/>
            <person name="Lucas S."/>
            <person name="Lapidus A."/>
            <person name="Glavina del Rio T."/>
            <person name="Pitluck S."/>
            <person name="Goltsman E."/>
            <person name="Clum A."/>
            <person name="Sun H."/>
            <person name="Schmutz J."/>
            <person name="Larimer F.W."/>
            <person name="Land M.L."/>
            <person name="Hauser L."/>
            <person name="Kyrpides N."/>
            <person name="Mikhailova N."/>
            <person name="Richardson P.P."/>
            <person name="Janssen P.H."/>
            <person name="de Vos W.M."/>
            <person name="Smidt H."/>
        </authorList>
    </citation>
    <scope>NUCLEOTIDE SEQUENCE [LARGE SCALE GENOMIC DNA]</scope>
    <source>
        <strain evidence="7">DSM 11246 / JCM 15787 / PB90-1</strain>
    </source>
</reference>
<dbReference type="Pfam" id="PF01230">
    <property type="entry name" value="HIT"/>
    <property type="match status" value="1"/>
</dbReference>
<dbReference type="PRINTS" id="PR00332">
    <property type="entry name" value="HISTRIAD"/>
</dbReference>
<feature type="short sequence motif" description="Histidine triad motif" evidence="2 3">
    <location>
        <begin position="154"/>
        <end position="158"/>
    </location>
</feature>
<protein>
    <submittedName>
        <fullName evidence="6">Histidine triad (HIT) protein</fullName>
    </submittedName>
</protein>
<dbReference type="Proteomes" id="UP000007013">
    <property type="component" value="Chromosome"/>
</dbReference>
<dbReference type="EMBL" id="CP001032">
    <property type="protein sequence ID" value="ACB73470.1"/>
    <property type="molecule type" value="Genomic_DNA"/>
</dbReference>
<dbReference type="SUPFAM" id="SSF54197">
    <property type="entry name" value="HIT-like"/>
    <property type="match status" value="1"/>
</dbReference>
<organism evidence="6 7">
    <name type="scientific">Opitutus terrae (strain DSM 11246 / JCM 15787 / PB90-1)</name>
    <dbReference type="NCBI Taxonomy" id="452637"/>
    <lineage>
        <taxon>Bacteria</taxon>
        <taxon>Pseudomonadati</taxon>
        <taxon>Verrucomicrobiota</taxon>
        <taxon>Opitutia</taxon>
        <taxon>Opitutales</taxon>
        <taxon>Opitutaceae</taxon>
        <taxon>Opitutus</taxon>
    </lineage>
</organism>
<dbReference type="PROSITE" id="PS51084">
    <property type="entry name" value="HIT_2"/>
    <property type="match status" value="1"/>
</dbReference>
<dbReference type="InterPro" id="IPR001310">
    <property type="entry name" value="Histidine_triad_HIT"/>
</dbReference>
<dbReference type="CDD" id="cd01276">
    <property type="entry name" value="PKCI_related"/>
    <property type="match status" value="1"/>
</dbReference>
<feature type="active site" description="Tele-AMP-histidine intermediate" evidence="1">
    <location>
        <position position="156"/>
    </location>
</feature>
<dbReference type="FunFam" id="3.30.428.10:FF:000005">
    <property type="entry name" value="Histidine triad nucleotide-binding protein 1"/>
    <property type="match status" value="1"/>
</dbReference>
<accession>B1ZNA1</accession>
<dbReference type="PANTHER" id="PTHR23089">
    <property type="entry name" value="HISTIDINE TRIAD HIT PROTEIN"/>
    <property type="match status" value="1"/>
</dbReference>
<feature type="domain" description="HIT" evidence="5">
    <location>
        <begin position="62"/>
        <end position="170"/>
    </location>
</feature>
<dbReference type="Gene3D" id="3.30.428.10">
    <property type="entry name" value="HIT-like"/>
    <property type="match status" value="1"/>
</dbReference>
<feature type="region of interest" description="Disordered" evidence="4">
    <location>
        <begin position="1"/>
        <end position="25"/>
    </location>
</feature>
<dbReference type="HOGENOM" id="CLU_056776_8_0_0"/>
<evidence type="ECO:0000259" key="5">
    <source>
        <dbReference type="PROSITE" id="PS51084"/>
    </source>
</evidence>
<evidence type="ECO:0000313" key="6">
    <source>
        <dbReference type="EMBL" id="ACB73470.1"/>
    </source>
</evidence>
<gene>
    <name evidence="6" type="ordered locus">Oter_0179</name>
</gene>
<dbReference type="InterPro" id="IPR036265">
    <property type="entry name" value="HIT-like_sf"/>
</dbReference>
<dbReference type="InterPro" id="IPR011146">
    <property type="entry name" value="HIT-like"/>
</dbReference>
<evidence type="ECO:0000256" key="2">
    <source>
        <dbReference type="PIRSR" id="PIRSR601310-3"/>
    </source>
</evidence>
<proteinExistence type="predicted"/>